<comment type="subcellular location">
    <subcellularLocation>
        <location evidence="1">Nucleus</location>
    </subcellularLocation>
</comment>
<keyword evidence="4" id="KW-0539">Nucleus</keyword>
<dbReference type="PROSITE" id="PS51518">
    <property type="entry name" value="SGF29_C"/>
    <property type="match status" value="1"/>
</dbReference>
<dbReference type="InterPro" id="IPR037802">
    <property type="entry name" value="SGF29"/>
</dbReference>
<dbReference type="InterPro" id="IPR024610">
    <property type="entry name" value="ING_N_histone-binding"/>
</dbReference>
<dbReference type="Pfam" id="PF07039">
    <property type="entry name" value="SGF29_Tudor"/>
    <property type="match status" value="1"/>
</dbReference>
<feature type="compositionally biased region" description="Basic residues" evidence="5">
    <location>
        <begin position="177"/>
        <end position="186"/>
    </location>
</feature>
<dbReference type="PANTHER" id="PTHR21539">
    <property type="entry name" value="SAGA-ASSOCIATED FACTOR 29"/>
    <property type="match status" value="1"/>
</dbReference>
<dbReference type="Gene3D" id="2.30.30.140">
    <property type="match status" value="2"/>
</dbReference>
<dbReference type="GO" id="GO:0000124">
    <property type="term" value="C:SAGA complex"/>
    <property type="evidence" value="ECO:0007669"/>
    <property type="project" value="InterPro"/>
</dbReference>
<evidence type="ECO:0000256" key="4">
    <source>
        <dbReference type="ARBA" id="ARBA00023242"/>
    </source>
</evidence>
<dbReference type="PANTHER" id="PTHR21539:SF0">
    <property type="entry name" value="SAGA-ASSOCIATED FACTOR 29"/>
    <property type="match status" value="1"/>
</dbReference>
<accession>A0A7S0KAK3</accession>
<dbReference type="InterPro" id="IPR047288">
    <property type="entry name" value="Tudor_SGF29_rpt1"/>
</dbReference>
<keyword evidence="2" id="KW-0805">Transcription regulation</keyword>
<dbReference type="CDD" id="cd20393">
    <property type="entry name" value="Tudor_SGF29_rpt1"/>
    <property type="match status" value="1"/>
</dbReference>
<dbReference type="Gene3D" id="6.10.140.1740">
    <property type="match status" value="1"/>
</dbReference>
<dbReference type="InterPro" id="IPR010750">
    <property type="entry name" value="SGF29_tudor-like_dom"/>
</dbReference>
<keyword evidence="3" id="KW-0804">Transcription</keyword>
<reference evidence="7" key="1">
    <citation type="submission" date="2021-01" db="EMBL/GenBank/DDBJ databases">
        <authorList>
            <person name="Corre E."/>
            <person name="Pelletier E."/>
            <person name="Niang G."/>
            <person name="Scheremetjew M."/>
            <person name="Finn R."/>
            <person name="Kale V."/>
            <person name="Holt S."/>
            <person name="Cochrane G."/>
            <person name="Meng A."/>
            <person name="Brown T."/>
            <person name="Cohen L."/>
        </authorList>
    </citation>
    <scope>NUCLEOTIDE SEQUENCE</scope>
    <source>
        <strain evidence="7">CCMP494</strain>
    </source>
</reference>
<dbReference type="CDD" id="cd20394">
    <property type="entry name" value="Tudor_SGF29_rpt2"/>
    <property type="match status" value="1"/>
</dbReference>
<dbReference type="CDD" id="cd17015">
    <property type="entry name" value="ING_plant"/>
    <property type="match status" value="1"/>
</dbReference>
<gene>
    <name evidence="7" type="ORF">MSP1404_LOCUS136</name>
</gene>
<dbReference type="SMART" id="SM01408">
    <property type="entry name" value="ING"/>
    <property type="match status" value="1"/>
</dbReference>
<protein>
    <recommendedName>
        <fullName evidence="6">SGF29 C-terminal domain-containing protein</fullName>
    </recommendedName>
</protein>
<organism evidence="7">
    <name type="scientific">Micromonas pusilla</name>
    <name type="common">Picoplanktonic green alga</name>
    <name type="synonym">Chromulina pusilla</name>
    <dbReference type="NCBI Taxonomy" id="38833"/>
    <lineage>
        <taxon>Eukaryota</taxon>
        <taxon>Viridiplantae</taxon>
        <taxon>Chlorophyta</taxon>
        <taxon>Mamiellophyceae</taxon>
        <taxon>Mamiellales</taxon>
        <taxon>Mamiellaceae</taxon>
        <taxon>Micromonas</taxon>
    </lineage>
</organism>
<dbReference type="InterPro" id="IPR047287">
    <property type="entry name" value="Tudor_SGF29_rpt2"/>
</dbReference>
<dbReference type="AlphaFoldDB" id="A0A7S0KAK3"/>
<dbReference type="GO" id="GO:0005634">
    <property type="term" value="C:nucleus"/>
    <property type="evidence" value="ECO:0007669"/>
    <property type="project" value="UniProtKB-SubCell"/>
</dbReference>
<evidence type="ECO:0000256" key="2">
    <source>
        <dbReference type="ARBA" id="ARBA00023015"/>
    </source>
</evidence>
<proteinExistence type="predicted"/>
<evidence type="ECO:0000313" key="7">
    <source>
        <dbReference type="EMBL" id="CAD8575283.1"/>
    </source>
</evidence>
<evidence type="ECO:0000256" key="3">
    <source>
        <dbReference type="ARBA" id="ARBA00023163"/>
    </source>
</evidence>
<dbReference type="Pfam" id="PF12998">
    <property type="entry name" value="ING"/>
    <property type="match status" value="1"/>
</dbReference>
<dbReference type="EMBL" id="HBEV01000166">
    <property type="protein sequence ID" value="CAD8575283.1"/>
    <property type="molecule type" value="Transcribed_RNA"/>
</dbReference>
<feature type="domain" description="SGF29 C-terminal" evidence="6">
    <location>
        <begin position="186"/>
        <end position="331"/>
    </location>
</feature>
<evidence type="ECO:0000256" key="1">
    <source>
        <dbReference type="ARBA" id="ARBA00004123"/>
    </source>
</evidence>
<sequence>MASTAVNPLTYLEKYVEVSSSLPVELQRVVHTIKDIDERLVTLKNETKERVDACLAMPSASSRQASADDIDATNKARHEIEKNHADIIQLSTEKVRLAHIAMEMIQFNIGALDKELNPFTQEMKERNEAGFEDEFAVDADTPAAGGALDPMTMAFMSGHDFDLGGGNAPSMQYSHQQPKKSHKKKAPVPPQPGERVAANIGEVSGDPGAQEWIVAVVVAHKPEEGAYEVMDADEESDDGSGQVYHIPEDLVIAMPRSALCREGQNFHPGTVVLAVYPMTTTFYRAVVVQSARKLGSEYGDFLLEFEDDGDADGLPQRPVPYMHVVKHPQYR</sequence>
<evidence type="ECO:0000259" key="6">
    <source>
        <dbReference type="PROSITE" id="PS51518"/>
    </source>
</evidence>
<name>A0A7S0KAK3_MICPS</name>
<feature type="region of interest" description="Disordered" evidence="5">
    <location>
        <begin position="166"/>
        <end position="197"/>
    </location>
</feature>
<evidence type="ECO:0000256" key="5">
    <source>
        <dbReference type="SAM" id="MobiDB-lite"/>
    </source>
</evidence>